<feature type="non-terminal residue" evidence="1">
    <location>
        <position position="1"/>
    </location>
</feature>
<evidence type="ECO:0000313" key="1">
    <source>
        <dbReference type="EMBL" id="CAG7819567.1"/>
    </source>
</evidence>
<accession>A0A8J2PDL3</accession>
<feature type="non-terminal residue" evidence="1">
    <location>
        <position position="200"/>
    </location>
</feature>
<protein>
    <submittedName>
        <fullName evidence="1">Uncharacterized protein</fullName>
    </submittedName>
</protein>
<dbReference type="OrthoDB" id="8958253at2759"/>
<dbReference type="EMBL" id="CAJVCH010453136">
    <property type="protein sequence ID" value="CAG7819567.1"/>
    <property type="molecule type" value="Genomic_DNA"/>
</dbReference>
<organism evidence="1 2">
    <name type="scientific">Allacma fusca</name>
    <dbReference type="NCBI Taxonomy" id="39272"/>
    <lineage>
        <taxon>Eukaryota</taxon>
        <taxon>Metazoa</taxon>
        <taxon>Ecdysozoa</taxon>
        <taxon>Arthropoda</taxon>
        <taxon>Hexapoda</taxon>
        <taxon>Collembola</taxon>
        <taxon>Symphypleona</taxon>
        <taxon>Sminthuridae</taxon>
        <taxon>Allacma</taxon>
    </lineage>
</organism>
<sequence length="200" mass="23178">KLCIFKGEGSQSNGSERRICSKLQKSVKDYFRKAPRELEEVLEDSPIPIRLSKESLQQNLNRGKERGNLRCGNTWHLKSCQPRLWEQVEETDKGGHGETVVLKQSKLTFETKYPHDHRKQQGLRMKLAMLYGCTSIPANLMNSQEFRDVLTFLDPKVRPPDRKTVVSDARNLKITSVDHIKRMINDVQRITICSDIWTKK</sequence>
<dbReference type="Proteomes" id="UP000708208">
    <property type="component" value="Unassembled WGS sequence"/>
</dbReference>
<reference evidence="1" key="1">
    <citation type="submission" date="2021-06" db="EMBL/GenBank/DDBJ databases">
        <authorList>
            <person name="Hodson N. C."/>
            <person name="Mongue J. A."/>
            <person name="Jaron S. K."/>
        </authorList>
    </citation>
    <scope>NUCLEOTIDE SEQUENCE</scope>
</reference>
<dbReference type="AlphaFoldDB" id="A0A8J2PDL3"/>
<comment type="caution">
    <text evidence="1">The sequence shown here is derived from an EMBL/GenBank/DDBJ whole genome shotgun (WGS) entry which is preliminary data.</text>
</comment>
<gene>
    <name evidence="1" type="ORF">AFUS01_LOCUS30005</name>
</gene>
<keyword evidence="2" id="KW-1185">Reference proteome</keyword>
<proteinExistence type="predicted"/>
<evidence type="ECO:0000313" key="2">
    <source>
        <dbReference type="Proteomes" id="UP000708208"/>
    </source>
</evidence>
<name>A0A8J2PDL3_9HEXA</name>